<dbReference type="STRING" id="314278.NB231_02723"/>
<keyword evidence="9" id="KW-1185">Reference proteome</keyword>
<keyword evidence="7" id="KW-0346">Stress response</keyword>
<evidence type="ECO:0000256" key="1">
    <source>
        <dbReference type="ARBA" id="ARBA00006620"/>
    </source>
</evidence>
<dbReference type="SUPFAM" id="SSF54786">
    <property type="entry name" value="YcfA/nrd intein domain"/>
    <property type="match status" value="1"/>
</dbReference>
<dbReference type="RefSeq" id="WP_004999529.1">
    <property type="nucleotide sequence ID" value="NZ_CH672427.1"/>
</dbReference>
<protein>
    <recommendedName>
        <fullName evidence="10">YcfA-like protein</fullName>
    </recommendedName>
</protein>
<proteinExistence type="inferred from homology"/>
<keyword evidence="3" id="KW-0540">Nuclease</keyword>
<dbReference type="InterPro" id="IPR038570">
    <property type="entry name" value="HicA_sf"/>
</dbReference>
<dbReference type="EMBL" id="AAOF01000007">
    <property type="protein sequence ID" value="EAR21645.1"/>
    <property type="molecule type" value="Genomic_DNA"/>
</dbReference>
<dbReference type="InterPro" id="IPR012933">
    <property type="entry name" value="HicA_mRNA_interferase"/>
</dbReference>
<evidence type="ECO:0000313" key="9">
    <source>
        <dbReference type="Proteomes" id="UP000003374"/>
    </source>
</evidence>
<organism evidence="8 9">
    <name type="scientific">Nitrococcus mobilis Nb-231</name>
    <dbReference type="NCBI Taxonomy" id="314278"/>
    <lineage>
        <taxon>Bacteria</taxon>
        <taxon>Pseudomonadati</taxon>
        <taxon>Pseudomonadota</taxon>
        <taxon>Gammaproteobacteria</taxon>
        <taxon>Chromatiales</taxon>
        <taxon>Ectothiorhodospiraceae</taxon>
        <taxon>Nitrococcus</taxon>
    </lineage>
</organism>
<keyword evidence="6" id="KW-0694">RNA-binding</keyword>
<keyword evidence="4" id="KW-0255">Endonuclease</keyword>
<dbReference type="GO" id="GO:0004519">
    <property type="term" value="F:endonuclease activity"/>
    <property type="evidence" value="ECO:0007669"/>
    <property type="project" value="UniProtKB-KW"/>
</dbReference>
<evidence type="ECO:0000256" key="3">
    <source>
        <dbReference type="ARBA" id="ARBA00022722"/>
    </source>
</evidence>
<comment type="similarity">
    <text evidence="1">Belongs to the HicA mRNA interferase family.</text>
</comment>
<keyword evidence="5" id="KW-0378">Hydrolase</keyword>
<evidence type="ECO:0000256" key="7">
    <source>
        <dbReference type="ARBA" id="ARBA00023016"/>
    </source>
</evidence>
<evidence type="ECO:0000256" key="5">
    <source>
        <dbReference type="ARBA" id="ARBA00022801"/>
    </source>
</evidence>
<dbReference type="Proteomes" id="UP000003374">
    <property type="component" value="Unassembled WGS sequence"/>
</dbReference>
<dbReference type="GO" id="GO:0016787">
    <property type="term" value="F:hydrolase activity"/>
    <property type="evidence" value="ECO:0007669"/>
    <property type="project" value="UniProtKB-KW"/>
</dbReference>
<sequence length="60" mass="6627">MESLEAVASHYGIRVRKTGGSHFVFLHPDSDVAVTVPFKRPIKPVYISQFLALIGDLGEE</sequence>
<evidence type="ECO:0000256" key="4">
    <source>
        <dbReference type="ARBA" id="ARBA00022759"/>
    </source>
</evidence>
<evidence type="ECO:0000313" key="8">
    <source>
        <dbReference type="EMBL" id="EAR21645.1"/>
    </source>
</evidence>
<dbReference type="Gene3D" id="3.30.920.30">
    <property type="entry name" value="Hypothetical protein"/>
    <property type="match status" value="1"/>
</dbReference>
<dbReference type="eggNOG" id="ENOG5033DZ7">
    <property type="taxonomic scope" value="Bacteria"/>
</dbReference>
<reference evidence="8 9" key="1">
    <citation type="submission" date="2006-02" db="EMBL/GenBank/DDBJ databases">
        <authorList>
            <person name="Waterbury J."/>
            <person name="Ferriera S."/>
            <person name="Johnson J."/>
            <person name="Kravitz S."/>
            <person name="Halpern A."/>
            <person name="Remington K."/>
            <person name="Beeson K."/>
            <person name="Tran B."/>
            <person name="Rogers Y.-H."/>
            <person name="Friedman R."/>
            <person name="Venter J.C."/>
        </authorList>
    </citation>
    <scope>NUCLEOTIDE SEQUENCE [LARGE SCALE GENOMIC DNA]</scope>
    <source>
        <strain evidence="8 9">Nb-231</strain>
    </source>
</reference>
<gene>
    <name evidence="8" type="ORF">NB231_02723</name>
</gene>
<dbReference type="Pfam" id="PF07927">
    <property type="entry name" value="HicA_toxin"/>
    <property type="match status" value="1"/>
</dbReference>
<comment type="caution">
    <text evidence="8">The sequence shown here is derived from an EMBL/GenBank/DDBJ whole genome shotgun (WGS) entry which is preliminary data.</text>
</comment>
<dbReference type="AlphaFoldDB" id="A4BRS4"/>
<evidence type="ECO:0008006" key="10">
    <source>
        <dbReference type="Google" id="ProtNLM"/>
    </source>
</evidence>
<keyword evidence="2" id="KW-1277">Toxin-antitoxin system</keyword>
<evidence type="ECO:0000256" key="2">
    <source>
        <dbReference type="ARBA" id="ARBA00022649"/>
    </source>
</evidence>
<evidence type="ECO:0000256" key="6">
    <source>
        <dbReference type="ARBA" id="ARBA00022884"/>
    </source>
</evidence>
<dbReference type="GO" id="GO:0003729">
    <property type="term" value="F:mRNA binding"/>
    <property type="evidence" value="ECO:0007669"/>
    <property type="project" value="InterPro"/>
</dbReference>
<accession>A4BRS4</accession>
<dbReference type="HOGENOM" id="CLU_164851_1_1_6"/>
<name>A4BRS4_9GAMM</name>